<organism evidence="2 3">
    <name type="scientific">Mucilaginibacter xinganensis</name>
    <dbReference type="NCBI Taxonomy" id="1234841"/>
    <lineage>
        <taxon>Bacteria</taxon>
        <taxon>Pseudomonadati</taxon>
        <taxon>Bacteroidota</taxon>
        <taxon>Sphingobacteriia</taxon>
        <taxon>Sphingobacteriales</taxon>
        <taxon>Sphingobacteriaceae</taxon>
        <taxon>Mucilaginibacter</taxon>
    </lineage>
</organism>
<feature type="compositionally biased region" description="Pro residues" evidence="1">
    <location>
        <begin position="27"/>
        <end position="40"/>
    </location>
</feature>
<protein>
    <submittedName>
        <fullName evidence="2">Uncharacterized protein</fullName>
    </submittedName>
</protein>
<name>A0A223P309_9SPHI</name>
<evidence type="ECO:0000313" key="2">
    <source>
        <dbReference type="EMBL" id="ASU36456.1"/>
    </source>
</evidence>
<feature type="region of interest" description="Disordered" evidence="1">
    <location>
        <begin position="22"/>
        <end position="44"/>
    </location>
</feature>
<dbReference type="AlphaFoldDB" id="A0A223P309"/>
<proteinExistence type="predicted"/>
<dbReference type="RefSeq" id="WP_094572471.1">
    <property type="nucleotide sequence ID" value="NZ_CP022743.1"/>
</dbReference>
<dbReference type="KEGG" id="muc:MuYL_4571"/>
<evidence type="ECO:0000313" key="3">
    <source>
        <dbReference type="Proteomes" id="UP000215002"/>
    </source>
</evidence>
<accession>A0A223P309</accession>
<gene>
    <name evidence="2" type="ORF">MuYL_4571</name>
</gene>
<sequence>MKIKFVITGAFVLGIVVVKAQQHRAPQSPPPTPPPPPATMPMPKMQMDVPVNVADTVAVLKEANDYLLKIAHILNDRDFTLYRKKEAKLVPSGNPFGLLKVRKKYYKIFLK</sequence>
<evidence type="ECO:0000256" key="1">
    <source>
        <dbReference type="SAM" id="MobiDB-lite"/>
    </source>
</evidence>
<dbReference type="Proteomes" id="UP000215002">
    <property type="component" value="Chromosome"/>
</dbReference>
<keyword evidence="3" id="KW-1185">Reference proteome</keyword>
<dbReference type="EMBL" id="CP022743">
    <property type="protein sequence ID" value="ASU36456.1"/>
    <property type="molecule type" value="Genomic_DNA"/>
</dbReference>
<reference evidence="2 3" key="1">
    <citation type="submission" date="2017-08" db="EMBL/GenBank/DDBJ databases">
        <title>Complete genome sequence of Mucilaginibacter sp. strain BJC16-A31.</title>
        <authorList>
            <consortium name="Henan University of Science and Technology"/>
            <person name="You X."/>
        </authorList>
    </citation>
    <scope>NUCLEOTIDE SEQUENCE [LARGE SCALE GENOMIC DNA]</scope>
    <source>
        <strain evidence="2 3">BJC16-A31</strain>
    </source>
</reference>